<dbReference type="OrthoDB" id="9804313at2"/>
<sequence length="69" mass="7817">MTGWFAHTCTHEYDHLDGYLFVNRLKECDARRWMKVVKREGWNTPGNSSLRGVAPGALGGRRRSSLIGP</sequence>
<proteinExistence type="inferred from homology"/>
<evidence type="ECO:0008006" key="5">
    <source>
        <dbReference type="Google" id="ProtNLM"/>
    </source>
</evidence>
<comment type="similarity">
    <text evidence="1">Belongs to the polypeptide deformylase family.</text>
</comment>
<gene>
    <name evidence="3" type="ORF">FEF26_14655</name>
</gene>
<dbReference type="RefSeq" id="WP_138254282.1">
    <property type="nucleotide sequence ID" value="NZ_VAVZ01000062.1"/>
</dbReference>
<evidence type="ECO:0000313" key="3">
    <source>
        <dbReference type="EMBL" id="TLP92606.1"/>
    </source>
</evidence>
<feature type="region of interest" description="Disordered" evidence="2">
    <location>
        <begin position="44"/>
        <end position="69"/>
    </location>
</feature>
<dbReference type="InterPro" id="IPR036821">
    <property type="entry name" value="Peptide_deformylase_sf"/>
</dbReference>
<dbReference type="AlphaFoldDB" id="A0A5R9B722"/>
<comment type="caution">
    <text evidence="3">The sequence shown here is derived from an EMBL/GenBank/DDBJ whole genome shotgun (WGS) entry which is preliminary data.</text>
</comment>
<evidence type="ECO:0000256" key="1">
    <source>
        <dbReference type="ARBA" id="ARBA00010759"/>
    </source>
</evidence>
<dbReference type="SUPFAM" id="SSF56420">
    <property type="entry name" value="Peptide deformylase"/>
    <property type="match status" value="1"/>
</dbReference>
<organism evidence="3 4">
    <name type="scientific">Nesterenkonia salmonea</name>
    <dbReference type="NCBI Taxonomy" id="1804987"/>
    <lineage>
        <taxon>Bacteria</taxon>
        <taxon>Bacillati</taxon>
        <taxon>Actinomycetota</taxon>
        <taxon>Actinomycetes</taxon>
        <taxon>Micrococcales</taxon>
        <taxon>Micrococcaceae</taxon>
        <taxon>Nesterenkonia</taxon>
    </lineage>
</organism>
<reference evidence="3 4" key="1">
    <citation type="submission" date="2019-05" db="EMBL/GenBank/DDBJ databases">
        <title>Nesterenkonia sp. GY074 isolated from the Southern Atlantic Ocean.</title>
        <authorList>
            <person name="Zhang G."/>
        </authorList>
    </citation>
    <scope>NUCLEOTIDE SEQUENCE [LARGE SCALE GENOMIC DNA]</scope>
    <source>
        <strain evidence="3 4">GY074</strain>
    </source>
</reference>
<accession>A0A5R9B722</accession>
<name>A0A5R9B722_9MICC</name>
<evidence type="ECO:0000313" key="4">
    <source>
        <dbReference type="Proteomes" id="UP000310458"/>
    </source>
</evidence>
<dbReference type="EMBL" id="VAVZ01000062">
    <property type="protein sequence ID" value="TLP92606.1"/>
    <property type="molecule type" value="Genomic_DNA"/>
</dbReference>
<dbReference type="InterPro" id="IPR023635">
    <property type="entry name" value="Peptide_deformylase"/>
</dbReference>
<feature type="compositionally biased region" description="Basic residues" evidence="2">
    <location>
        <begin position="60"/>
        <end position="69"/>
    </location>
</feature>
<keyword evidence="4" id="KW-1185">Reference proteome</keyword>
<dbReference type="Pfam" id="PF01327">
    <property type="entry name" value="Pep_deformylase"/>
    <property type="match status" value="1"/>
</dbReference>
<dbReference type="Gene3D" id="3.90.45.10">
    <property type="entry name" value="Peptide deformylase"/>
    <property type="match status" value="1"/>
</dbReference>
<evidence type="ECO:0000256" key="2">
    <source>
        <dbReference type="SAM" id="MobiDB-lite"/>
    </source>
</evidence>
<protein>
    <recommendedName>
        <fullName evidence="5">Peptide deformylase</fullName>
    </recommendedName>
</protein>
<dbReference type="Proteomes" id="UP000310458">
    <property type="component" value="Unassembled WGS sequence"/>
</dbReference>
<dbReference type="GO" id="GO:0042586">
    <property type="term" value="F:peptide deformylase activity"/>
    <property type="evidence" value="ECO:0007669"/>
    <property type="project" value="InterPro"/>
</dbReference>